<sequence length="72" mass="7602">MRTVPAEQAKNHFSGQIRSIIDRLLLVKASRQPTSARACGLETASPSALSYPTTIVTSLSPSESATILDATS</sequence>
<comment type="caution">
    <text evidence="1">The sequence shown here is derived from an EMBL/GenBank/DDBJ whole genome shotgun (WGS) entry which is preliminary data.</text>
</comment>
<reference evidence="1 2" key="1">
    <citation type="submission" date="2018-01" db="EMBL/GenBank/DDBJ databases">
        <title>Genome characterization of the sugarcane-associated fungus Trichoderma ghanense CCMA-1212 and their application in lignocelulose bioconversion.</title>
        <authorList>
            <person name="Steindorff A.S."/>
            <person name="Mendes T.D."/>
            <person name="Vilela E.S.D."/>
            <person name="Rodrigues D.S."/>
            <person name="Formighieri E.F."/>
            <person name="Melo I.S."/>
            <person name="Favaro L.C.L."/>
        </authorList>
    </citation>
    <scope>NUCLEOTIDE SEQUENCE [LARGE SCALE GENOMIC DNA]</scope>
    <source>
        <strain evidence="1 2">CCMA-1212</strain>
    </source>
</reference>
<dbReference type="RefSeq" id="XP_073560149.1">
    <property type="nucleotide sequence ID" value="XM_073701398.1"/>
</dbReference>
<protein>
    <submittedName>
        <fullName evidence="1">Uncharacterized protein</fullName>
    </submittedName>
</protein>
<dbReference type="GeneID" id="300575848"/>
<dbReference type="EMBL" id="PPTA01000004">
    <property type="protein sequence ID" value="TFB03948.1"/>
    <property type="molecule type" value="Genomic_DNA"/>
</dbReference>
<keyword evidence="2" id="KW-1185">Reference proteome</keyword>
<proteinExistence type="predicted"/>
<name>A0ABY2H6T3_9HYPO</name>
<accession>A0ABY2H6T3</accession>
<evidence type="ECO:0000313" key="1">
    <source>
        <dbReference type="EMBL" id="TFB03948.1"/>
    </source>
</evidence>
<dbReference type="Proteomes" id="UP001642720">
    <property type="component" value="Unassembled WGS sequence"/>
</dbReference>
<evidence type="ECO:0000313" key="2">
    <source>
        <dbReference type="Proteomes" id="UP001642720"/>
    </source>
</evidence>
<organism evidence="1 2">
    <name type="scientific">Trichoderma ghanense</name>
    <dbReference type="NCBI Taxonomy" id="65468"/>
    <lineage>
        <taxon>Eukaryota</taxon>
        <taxon>Fungi</taxon>
        <taxon>Dikarya</taxon>
        <taxon>Ascomycota</taxon>
        <taxon>Pezizomycotina</taxon>
        <taxon>Sordariomycetes</taxon>
        <taxon>Hypocreomycetidae</taxon>
        <taxon>Hypocreales</taxon>
        <taxon>Hypocreaceae</taxon>
        <taxon>Trichoderma</taxon>
    </lineage>
</organism>
<gene>
    <name evidence="1" type="ORF">CCMA1212_004079</name>
</gene>